<keyword evidence="4" id="KW-0949">S-adenosyl-L-methionine</keyword>
<dbReference type="PRINTS" id="PR00507">
    <property type="entry name" value="N12N6MTFRASE"/>
</dbReference>
<feature type="domain" description="Type II methyltransferase M.TaqI-like" evidence="6">
    <location>
        <begin position="345"/>
        <end position="565"/>
    </location>
</feature>
<dbReference type="PANTHER" id="PTHR33841">
    <property type="entry name" value="DNA METHYLTRANSFERASE YEEA-RELATED"/>
    <property type="match status" value="1"/>
</dbReference>
<sequence>MNKTELKNFAIFARRNLLEKVTLRAKLFGIDEKNSLEMREEFGQLYVNGHPYELKMKSAFQSLAKQLKAKGYKQLIEEVAYTWFNRIIAIRYMEVNDYLPERVNVLSSSTGKTEPDILSQFETMDLDIDVAEIKDLINQGEIEKAYRKLFIAQCNALHKILPFLFEKINDYTELLLPDFLLDSESVIKKLVNNEALTESFQEVEVIGWLYQFYNTEPKDQVFANLKKNKKIEKYDIPAATQLFTPKWIVQYMVENSLGQLWLEANPDSPLKQSMRYYIEPAEQDDEVKQKLEEIRYKNVNLEEIKIIDPCVGSGHILVYAFDLLYQMYEEAGYPSSDIPQLILEKNLFGLDIDDRAAQLASFALMMKAREKSRRIFRKKVKLNIYAIQESNHLDKEGIAQLLGQNEEEKEEIRAVIDTFIDAKNFGSILQPPKVDYDKYLERIEELGEEQLSVETFRAFEQVQEFQVILEQAKLLSSKYDVTITNPPYMSSKGMNKQLGDYVKKLFPNTKFDMFAVFIERCNSLAKDYSFISHITMHSWMFLSSYEELRKELINNYTICSILHLGMEAFEGIIGKVVQTVAVNIRKINIDTYRFKGIRLVDYFDSKRWEKERQFFNPANHYVFPGMRYLMDIPGYPIAYWSSNKVRNIFKNNKLTDIYEVKSGIMTGNDEVFLKLWYEVNSNNISFTTNNNNYNERNKRFRWFLINKGGPYRKYYGNNEYVVDLFNDGQRIKESSGNYRLRDNKYYFREGITWSRVTSSNISFRYQPKNILFGDAGPLIVDGDINLLAFLNSKVVNYLLKILNPTLNYQVKDIESLPIMEFRDLSNVNTITKTVLSLYKKDWDLFETSWDFEKHFFLSYRESSNLLSDAFNNWAIHTETQFAQLKANEEELNRIFIELYGLQDELTPEVPDEEITIRKADRVRDAKSFLSYFIGCVMGRYSLDVDGLAYAGGDWDESKYKTFKPNKYGLILLTDEHYFEDDVIARLREFLSVTFGAETVEENLQWLAESLELKRNETAEERLRRYFLDEFFKDHCQVYQKRPIYWLVDSGKQKGLRTLIYMHRYRPDTMATIRFNHLQEIQTKYHNEINAIELRMVNPNLSATEKRELEKRKTAYQKRLEELLEFDKKLAEYANAQIDIDLDDGVKVNYEKFKDVLAPIK</sequence>
<dbReference type="EC" id="2.1.1.72" evidence="1"/>
<dbReference type="GO" id="GO:0032259">
    <property type="term" value="P:methylation"/>
    <property type="evidence" value="ECO:0007669"/>
    <property type="project" value="UniProtKB-KW"/>
</dbReference>
<dbReference type="InterPro" id="IPR029063">
    <property type="entry name" value="SAM-dependent_MTases_sf"/>
</dbReference>
<dbReference type="NCBIfam" id="NF033452">
    <property type="entry name" value="BREX_1_MTaseX"/>
    <property type="match status" value="1"/>
</dbReference>
<organism evidence="7 8">
    <name type="scientific">Parageobacillus thermoglucosidasius</name>
    <name type="common">Geobacillus thermoglucosidasius</name>
    <dbReference type="NCBI Taxonomy" id="1426"/>
    <lineage>
        <taxon>Bacteria</taxon>
        <taxon>Bacillati</taxon>
        <taxon>Bacillota</taxon>
        <taxon>Bacilli</taxon>
        <taxon>Bacillales</taxon>
        <taxon>Anoxybacillaceae</taxon>
        <taxon>Parageobacillus</taxon>
    </lineage>
</organism>
<dbReference type="KEGG" id="ptl:AOT13_12675"/>
<keyword evidence="8" id="KW-1185">Reference proteome</keyword>
<protein>
    <recommendedName>
        <fullName evidence="1">site-specific DNA-methyltransferase (adenine-specific)</fullName>
        <ecNumber evidence="1">2.1.1.72</ecNumber>
    </recommendedName>
</protein>
<dbReference type="GO" id="GO:0004519">
    <property type="term" value="F:endonuclease activity"/>
    <property type="evidence" value="ECO:0007669"/>
    <property type="project" value="UniProtKB-KW"/>
</dbReference>
<dbReference type="REBASE" id="156059">
    <property type="entry name" value="Gth11955ORF12685P"/>
</dbReference>
<dbReference type="Proteomes" id="UP000093052">
    <property type="component" value="Chromosome"/>
</dbReference>
<dbReference type="Gene3D" id="3.40.50.150">
    <property type="entry name" value="Vaccinia Virus protein VP39"/>
    <property type="match status" value="1"/>
</dbReference>
<dbReference type="RefSeq" id="WP_042385355.1">
    <property type="nucleotide sequence ID" value="NZ_CP012712.1"/>
</dbReference>
<dbReference type="EMBL" id="CP016622">
    <property type="protein sequence ID" value="ANZ30881.1"/>
    <property type="molecule type" value="Genomic_DNA"/>
</dbReference>
<evidence type="ECO:0000313" key="7">
    <source>
        <dbReference type="EMBL" id="ANZ30881.1"/>
    </source>
</evidence>
<dbReference type="InterPro" id="IPR047939">
    <property type="entry name" value="BREX_1_PglX"/>
</dbReference>
<accession>A0AAN0YQY2</accession>
<keyword evidence="7" id="KW-0255">Endonuclease</keyword>
<dbReference type="Pfam" id="PF07669">
    <property type="entry name" value="Eco57I"/>
    <property type="match status" value="1"/>
</dbReference>
<dbReference type="GeneID" id="56926294"/>
<keyword evidence="2" id="KW-0489">Methyltransferase</keyword>
<evidence type="ECO:0000259" key="6">
    <source>
        <dbReference type="Pfam" id="PF07669"/>
    </source>
</evidence>
<evidence type="ECO:0000256" key="4">
    <source>
        <dbReference type="ARBA" id="ARBA00022691"/>
    </source>
</evidence>
<reference evidence="8" key="1">
    <citation type="journal article" date="2016" name="Genome Announc.">
        <title>Complete Genome Sequence of Geobacillus thermoglucosidasius NCIMB 11955, the Progenitor of a Bioethanol Production Strain.</title>
        <authorList>
            <person name="Sheng L."/>
            <person name="Zhang Y."/>
            <person name="Minton N.P."/>
        </authorList>
    </citation>
    <scope>NUCLEOTIDE SEQUENCE [LARGE SCALE GENOMIC DNA]</scope>
    <source>
        <strain evidence="8">NCIMB 11955</strain>
    </source>
</reference>
<gene>
    <name evidence="7" type="ORF">BCV53_12685</name>
</gene>
<dbReference type="AlphaFoldDB" id="A0AAN0YQY2"/>
<evidence type="ECO:0000256" key="5">
    <source>
        <dbReference type="ARBA" id="ARBA00047942"/>
    </source>
</evidence>
<keyword evidence="7" id="KW-0378">Hydrolase</keyword>
<evidence type="ECO:0000256" key="3">
    <source>
        <dbReference type="ARBA" id="ARBA00022679"/>
    </source>
</evidence>
<dbReference type="SUPFAM" id="SSF53335">
    <property type="entry name" value="S-adenosyl-L-methionine-dependent methyltransferases"/>
    <property type="match status" value="1"/>
</dbReference>
<dbReference type="GO" id="GO:0006304">
    <property type="term" value="P:DNA modification"/>
    <property type="evidence" value="ECO:0007669"/>
    <property type="project" value="InterPro"/>
</dbReference>
<keyword evidence="7" id="KW-0540">Nuclease</keyword>
<evidence type="ECO:0000256" key="1">
    <source>
        <dbReference type="ARBA" id="ARBA00011900"/>
    </source>
</evidence>
<dbReference type="GO" id="GO:0009007">
    <property type="term" value="F:site-specific DNA-methyltransferase (adenine-specific) activity"/>
    <property type="evidence" value="ECO:0007669"/>
    <property type="project" value="UniProtKB-EC"/>
</dbReference>
<comment type="catalytic activity">
    <reaction evidence="5">
        <text>a 2'-deoxyadenosine in DNA + S-adenosyl-L-methionine = an N(6)-methyl-2'-deoxyadenosine in DNA + S-adenosyl-L-homocysteine + H(+)</text>
        <dbReference type="Rhea" id="RHEA:15197"/>
        <dbReference type="Rhea" id="RHEA-COMP:12418"/>
        <dbReference type="Rhea" id="RHEA-COMP:12419"/>
        <dbReference type="ChEBI" id="CHEBI:15378"/>
        <dbReference type="ChEBI" id="CHEBI:57856"/>
        <dbReference type="ChEBI" id="CHEBI:59789"/>
        <dbReference type="ChEBI" id="CHEBI:90615"/>
        <dbReference type="ChEBI" id="CHEBI:90616"/>
        <dbReference type="EC" id="2.1.1.72"/>
    </reaction>
</comment>
<name>A0AAN0YQY2_PARTM</name>
<dbReference type="PANTHER" id="PTHR33841:SF1">
    <property type="entry name" value="DNA METHYLTRANSFERASE A"/>
    <property type="match status" value="1"/>
</dbReference>
<dbReference type="InterPro" id="IPR011639">
    <property type="entry name" value="MethylTrfase_TaqI-like_dom"/>
</dbReference>
<evidence type="ECO:0000256" key="2">
    <source>
        <dbReference type="ARBA" id="ARBA00022603"/>
    </source>
</evidence>
<keyword evidence="3" id="KW-0808">Transferase</keyword>
<proteinExistence type="predicted"/>
<evidence type="ECO:0000313" key="8">
    <source>
        <dbReference type="Proteomes" id="UP000093052"/>
    </source>
</evidence>
<dbReference type="InterPro" id="IPR050953">
    <property type="entry name" value="N4_N6_ade-DNA_methylase"/>
</dbReference>